<dbReference type="Pfam" id="PF02559">
    <property type="entry name" value="CarD_TRCF_RID"/>
    <property type="match status" value="1"/>
</dbReference>
<sequence>MQILNIDHLLRNSTHITLGGVPEGAESFLLKEMLAQEPNTPLLYICHHETSLHELDATLRFLCPEVDILIFPPWDCLPYDRMSPKRDIIGERVTTLLKLNRALDKPTLVITTIQAFLQRVAPQEIFKDADLQLKIGTSFNLKTFENYCHKYGFMRVSTVREPSEYAIRGGIIDLFPSSSEQPYRLDLFGDEIDSIKIFDPLSQRSLENIQEINLSPCSEVLLDEKSIEVFRTSYRKAFGHTGEKDPLYQAISAGQSYAGMEHWLPLFYSQLATLLDYVPEATLVFDAKALDTAKAQLELIEENYQARKEFVTIKADNKAPYYPLSTELLYLSLEEIEKTIETKKVVHFSPFLKEGSPQIEGRKVPDFSAVRAQPNVNLLEALKERGENYIKSHKKVLLGCMTSGSRLRLQGLLQDHGCQANLVETWDDFITLPASIIGISLIPLEQGIEFKDFVLITEQDIFGERQSQPVKRKRRSDLFIGEAAALNEGDYVVHQEHGIGRFQGLKTLQVDQLPHDCVSLIYEGGDKLFVPVENLEILSRYGGEDSIVTLDKLGSSAWQHRKARVKNRLEDIAEHLIALAAERALRVGEIFQPSEGLYNEFSARFPYNETEDQERAISEVLQDLESGKPMDRLICGDVGFGKTEIALRAAFVVASSGKQVAIIAPTTLLCRQHYQNFQKRFEGFGLKVAQLSRLVPTKEAAGIKEGLEKGHVDVVVGTHAIFAQSTHFKNLGLVIVDEEQHFGVKQKEKLKDLQKDVHVLTLTATPIPRTLQMSLSGVRDMSIIATPPVDRLAVRTFVMPFDEIVMREALTREFNRGGQVFYVCPRIEDLESIQEKLRALMPEAKVAVAHGQLAPTILEKIMNDFYDRHYSILLSTNIIESGLDIPAVNTIIIHRSDLFGLAQLYQLRGRVGRSKTRGYAYLTIPDVITSTAQKRLEVMQTLDTLGAGFQLASHDMDIRGAGNLLGQQQSGHIREVGVELYQQMLQDAVDTVRHKSSETVPQTAAVWTPQIHLGLPILIPEDYVVDLATRLNLYRRLSHLENEDEIEAFTLELLDRFGALPQEVKNLLNVLRLKQLCRHVGVEKIETGEKGAIFTFYNNTFSNPVALIQFIHTQGGTVKLRPDHKLVFLRAWKEAQERVKGCEDILKELIKMV</sequence>
<dbReference type="SUPFAM" id="SSF52540">
    <property type="entry name" value="P-loop containing nucleoside triphosphate hydrolases"/>
    <property type="match status" value="4"/>
</dbReference>
<dbReference type="InterPro" id="IPR011545">
    <property type="entry name" value="DEAD/DEAH_box_helicase_dom"/>
</dbReference>
<dbReference type="InterPro" id="IPR047112">
    <property type="entry name" value="RecG/Mfd"/>
</dbReference>
<proteinExistence type="inferred from homology"/>
<dbReference type="InterPro" id="IPR041471">
    <property type="entry name" value="UvrB_inter"/>
</dbReference>
<evidence type="ECO:0000256" key="4">
    <source>
        <dbReference type="ARBA" id="ARBA00022801"/>
    </source>
</evidence>
<dbReference type="GO" id="GO:0005524">
    <property type="term" value="F:ATP binding"/>
    <property type="evidence" value="ECO:0007669"/>
    <property type="project" value="UniProtKB-UniRule"/>
</dbReference>
<dbReference type="PROSITE" id="PS51194">
    <property type="entry name" value="HELICASE_CTER"/>
    <property type="match status" value="1"/>
</dbReference>
<dbReference type="AlphaFoldDB" id="A0A8J7TV18"/>
<keyword evidence="4 9" id="KW-0378">Hydrolase</keyword>
<dbReference type="GO" id="GO:0016787">
    <property type="term" value="F:hydrolase activity"/>
    <property type="evidence" value="ECO:0007669"/>
    <property type="project" value="UniProtKB-KW"/>
</dbReference>
<evidence type="ECO:0000313" key="12">
    <source>
        <dbReference type="EMBL" id="MBN9413316.1"/>
    </source>
</evidence>
<dbReference type="InterPro" id="IPR003711">
    <property type="entry name" value="CarD-like/TRCF_RID"/>
</dbReference>
<evidence type="ECO:0000256" key="6">
    <source>
        <dbReference type="ARBA" id="ARBA00022840"/>
    </source>
</evidence>
<evidence type="ECO:0000313" key="13">
    <source>
        <dbReference type="Proteomes" id="UP000664414"/>
    </source>
</evidence>
<evidence type="ECO:0000256" key="5">
    <source>
        <dbReference type="ARBA" id="ARBA00022806"/>
    </source>
</evidence>
<comment type="function">
    <text evidence="9">Couples transcription and DNA repair by recognizing RNA polymerase (RNAP) stalled at DNA lesions. Mediates ATP-dependent release of RNAP and its truncated transcript from the DNA, and recruitment of nucleotide excision repair machinery to the damaged site.</text>
</comment>
<dbReference type="PROSITE" id="PS51192">
    <property type="entry name" value="HELICASE_ATP_BIND_1"/>
    <property type="match status" value="1"/>
</dbReference>
<evidence type="ECO:0000256" key="8">
    <source>
        <dbReference type="ARBA" id="ARBA00023204"/>
    </source>
</evidence>
<dbReference type="InterPro" id="IPR048635">
    <property type="entry name" value="MFD_D3"/>
</dbReference>
<keyword evidence="3 9" id="KW-0227">DNA damage</keyword>
<dbReference type="HAMAP" id="MF_00969">
    <property type="entry name" value="TRCF"/>
    <property type="match status" value="1"/>
</dbReference>
<keyword evidence="6 9" id="KW-0067">ATP-binding</keyword>
<dbReference type="Gene3D" id="3.90.1150.50">
    <property type="entry name" value="Transcription-repair-coupling factor, D7 domain"/>
    <property type="match status" value="1"/>
</dbReference>
<dbReference type="InterPro" id="IPR005118">
    <property type="entry name" value="TRCF_C"/>
</dbReference>
<dbReference type="InterPro" id="IPR004576">
    <property type="entry name" value="Mfd"/>
</dbReference>
<dbReference type="Proteomes" id="UP000664414">
    <property type="component" value="Unassembled WGS sequence"/>
</dbReference>
<comment type="similarity">
    <text evidence="9">In the N-terminal section; belongs to the UvrB family.</text>
</comment>
<dbReference type="PANTHER" id="PTHR47964">
    <property type="entry name" value="ATP-DEPENDENT DNA HELICASE HOMOLOG RECG, CHLOROPLASTIC"/>
    <property type="match status" value="1"/>
</dbReference>
<evidence type="ECO:0000256" key="3">
    <source>
        <dbReference type="ARBA" id="ARBA00022763"/>
    </source>
</evidence>
<dbReference type="InterPro" id="IPR037235">
    <property type="entry name" value="TRCF-like_C_D7"/>
</dbReference>
<dbReference type="GO" id="GO:0006355">
    <property type="term" value="P:regulation of DNA-templated transcription"/>
    <property type="evidence" value="ECO:0007669"/>
    <property type="project" value="UniProtKB-UniRule"/>
</dbReference>
<dbReference type="SMART" id="SM01058">
    <property type="entry name" value="CarD_TRCF"/>
    <property type="match status" value="1"/>
</dbReference>
<dbReference type="EMBL" id="JAFKGL010000020">
    <property type="protein sequence ID" value="MBN9413316.1"/>
    <property type="molecule type" value="Genomic_DNA"/>
</dbReference>
<gene>
    <name evidence="9 12" type="primary">mfd</name>
    <name evidence="12" type="ORF">J0H12_05285</name>
</gene>
<keyword evidence="5" id="KW-0347">Helicase</keyword>
<dbReference type="PANTHER" id="PTHR47964:SF1">
    <property type="entry name" value="ATP-DEPENDENT DNA HELICASE HOMOLOG RECG, CHLOROPLASTIC"/>
    <property type="match status" value="1"/>
</dbReference>
<evidence type="ECO:0000256" key="2">
    <source>
        <dbReference type="ARBA" id="ARBA00022741"/>
    </source>
</evidence>
<dbReference type="InterPro" id="IPR036101">
    <property type="entry name" value="CarD-like/TRCF_RID_sf"/>
</dbReference>
<dbReference type="GO" id="GO:0003678">
    <property type="term" value="F:DNA helicase activity"/>
    <property type="evidence" value="ECO:0007669"/>
    <property type="project" value="TreeGrafter"/>
</dbReference>
<protein>
    <recommendedName>
        <fullName evidence="9">Transcription-repair-coupling factor</fullName>
        <shortName evidence="9">TRCF</shortName>
        <ecNumber evidence="9">3.6.4.-</ecNumber>
    </recommendedName>
</protein>
<dbReference type="Gene3D" id="3.40.50.11180">
    <property type="match status" value="1"/>
</dbReference>
<name>A0A8J7TV18_9PROT</name>
<dbReference type="Gene3D" id="3.40.50.300">
    <property type="entry name" value="P-loop containing nucleotide triphosphate hydrolases"/>
    <property type="match status" value="2"/>
</dbReference>
<dbReference type="SUPFAM" id="SSF143517">
    <property type="entry name" value="TRCF domain-like"/>
    <property type="match status" value="1"/>
</dbReference>
<feature type="domain" description="Helicase C-terminal" evidence="11">
    <location>
        <begin position="805"/>
        <end position="957"/>
    </location>
</feature>
<keyword evidence="2 9" id="KW-0547">Nucleotide-binding</keyword>
<evidence type="ECO:0000256" key="9">
    <source>
        <dbReference type="HAMAP-Rule" id="MF_00969"/>
    </source>
</evidence>
<evidence type="ECO:0000256" key="1">
    <source>
        <dbReference type="ARBA" id="ARBA00022490"/>
    </source>
</evidence>
<evidence type="ECO:0000259" key="10">
    <source>
        <dbReference type="PROSITE" id="PS51192"/>
    </source>
</evidence>
<dbReference type="SMART" id="SM00487">
    <property type="entry name" value="DEXDc"/>
    <property type="match status" value="1"/>
</dbReference>
<dbReference type="Pfam" id="PF00271">
    <property type="entry name" value="Helicase_C"/>
    <property type="match status" value="1"/>
</dbReference>
<dbReference type="Pfam" id="PF00270">
    <property type="entry name" value="DEAD"/>
    <property type="match status" value="1"/>
</dbReference>
<dbReference type="CDD" id="cd17991">
    <property type="entry name" value="DEXHc_TRCF"/>
    <property type="match status" value="1"/>
</dbReference>
<keyword evidence="1 9" id="KW-0963">Cytoplasm</keyword>
<dbReference type="NCBIfam" id="TIGR00580">
    <property type="entry name" value="mfd"/>
    <property type="match status" value="1"/>
</dbReference>
<comment type="caution">
    <text evidence="12">The sequence shown here is derived from an EMBL/GenBank/DDBJ whole genome shotgun (WGS) entry which is preliminary data.</text>
</comment>
<dbReference type="Pfam" id="PF17757">
    <property type="entry name" value="UvrB_inter"/>
    <property type="match status" value="1"/>
</dbReference>
<organism evidence="12 13">
    <name type="scientific">Candidatus Paracaedimonas acanthamoebae</name>
    <dbReference type="NCBI Taxonomy" id="244581"/>
    <lineage>
        <taxon>Bacteria</taxon>
        <taxon>Pseudomonadati</taxon>
        <taxon>Pseudomonadota</taxon>
        <taxon>Alphaproteobacteria</taxon>
        <taxon>Holosporales</taxon>
        <taxon>Caedimonadaceae</taxon>
        <taxon>Candidatus Paracaedimonas</taxon>
    </lineage>
</organism>
<dbReference type="Gene3D" id="2.40.10.170">
    <property type="match status" value="1"/>
</dbReference>
<reference evidence="12" key="1">
    <citation type="submission" date="2021-02" db="EMBL/GenBank/DDBJ databases">
        <title>Thiocyanate and organic carbon inputs drive convergent selection for specific autotrophic Afipia and Thiobacillus strains within complex microbiomes.</title>
        <authorList>
            <person name="Huddy R.J."/>
            <person name="Sachdeva R."/>
            <person name="Kadzinga F."/>
            <person name="Kantor R.S."/>
            <person name="Harrison S.T.L."/>
            <person name="Banfield J.F."/>
        </authorList>
    </citation>
    <scope>NUCLEOTIDE SEQUENCE</scope>
    <source>
        <strain evidence="12">SCN18_10_11_15_R4_P_38_20</strain>
    </source>
</reference>
<evidence type="ECO:0000259" key="11">
    <source>
        <dbReference type="PROSITE" id="PS51194"/>
    </source>
</evidence>
<dbReference type="SUPFAM" id="SSF141259">
    <property type="entry name" value="CarD-like"/>
    <property type="match status" value="1"/>
</dbReference>
<comment type="subcellular location">
    <subcellularLocation>
        <location evidence="9">Cytoplasm</location>
    </subcellularLocation>
</comment>
<dbReference type="Gene3D" id="3.30.2060.10">
    <property type="entry name" value="Penicillin-binding protein 1b domain"/>
    <property type="match status" value="1"/>
</dbReference>
<dbReference type="GO" id="GO:0003684">
    <property type="term" value="F:damaged DNA binding"/>
    <property type="evidence" value="ECO:0007669"/>
    <property type="project" value="InterPro"/>
</dbReference>
<dbReference type="EC" id="3.6.4.-" evidence="9"/>
<accession>A0A8J7TV18</accession>
<dbReference type="SMART" id="SM00490">
    <property type="entry name" value="HELICc"/>
    <property type="match status" value="1"/>
</dbReference>
<feature type="domain" description="Helicase ATP-binding" evidence="10">
    <location>
        <begin position="623"/>
        <end position="784"/>
    </location>
</feature>
<keyword evidence="8 9" id="KW-0234">DNA repair</keyword>
<dbReference type="Pfam" id="PF03461">
    <property type="entry name" value="TRCF"/>
    <property type="match status" value="1"/>
</dbReference>
<dbReference type="InterPro" id="IPR014001">
    <property type="entry name" value="Helicase_ATP-bd"/>
</dbReference>
<dbReference type="GO" id="GO:0005737">
    <property type="term" value="C:cytoplasm"/>
    <property type="evidence" value="ECO:0007669"/>
    <property type="project" value="UniProtKB-SubCell"/>
</dbReference>
<dbReference type="SMART" id="SM00982">
    <property type="entry name" value="TRCF"/>
    <property type="match status" value="1"/>
</dbReference>
<dbReference type="InterPro" id="IPR001650">
    <property type="entry name" value="Helicase_C-like"/>
</dbReference>
<comment type="similarity">
    <text evidence="9">In the C-terminal section; belongs to the helicase family. RecG subfamily.</text>
</comment>
<dbReference type="GO" id="GO:0000716">
    <property type="term" value="P:transcription-coupled nucleotide-excision repair, DNA damage recognition"/>
    <property type="evidence" value="ECO:0007669"/>
    <property type="project" value="UniProtKB-UniRule"/>
</dbReference>
<dbReference type="InterPro" id="IPR027417">
    <property type="entry name" value="P-loop_NTPase"/>
</dbReference>
<dbReference type="Pfam" id="PF21132">
    <property type="entry name" value="MFD_D3"/>
    <property type="match status" value="1"/>
</dbReference>
<dbReference type="Gene3D" id="3.40.50.11140">
    <property type="match status" value="1"/>
</dbReference>
<keyword evidence="7 9" id="KW-0238">DNA-binding</keyword>
<evidence type="ECO:0000256" key="7">
    <source>
        <dbReference type="ARBA" id="ARBA00023125"/>
    </source>
</evidence>